<evidence type="ECO:0000313" key="2">
    <source>
        <dbReference type="Proteomes" id="UP000004095"/>
    </source>
</evidence>
<dbReference type="EMBL" id="AAWS01000001">
    <property type="protein sequence ID" value="EAY31966.1"/>
    <property type="molecule type" value="Genomic_DNA"/>
</dbReference>
<comment type="caution">
    <text evidence="1">The sequence shown here is derived from an EMBL/GenBank/DDBJ whole genome shotgun (WGS) entry which is preliminary data.</text>
</comment>
<proteinExistence type="predicted"/>
<protein>
    <recommendedName>
        <fullName evidence="3">STAS/SEC14 domain-containing protein</fullName>
    </recommendedName>
</protein>
<dbReference type="AlphaFoldDB" id="A1ZCG4"/>
<evidence type="ECO:0008006" key="3">
    <source>
        <dbReference type="Google" id="ProtNLM"/>
    </source>
</evidence>
<sequence>MEDTIVLYEDTHLKSTFFTTKKYILNYWTGSGFLTDELFKEGMTGVAKAALEHDAKGILVNTLKFDLPISPELQQWYNENIVPMHLAAGITRMAFLLTDDFYAQLSIEQTMAEQQAKAQVTQYFNDYAKAEQWLMAPDSGLL</sequence>
<dbReference type="Proteomes" id="UP000004095">
    <property type="component" value="Unassembled WGS sequence"/>
</dbReference>
<reference evidence="1 2" key="1">
    <citation type="submission" date="2007-01" db="EMBL/GenBank/DDBJ databases">
        <authorList>
            <person name="Haygood M."/>
            <person name="Podell S."/>
            <person name="Anderson C."/>
            <person name="Hopkinson B."/>
            <person name="Roe K."/>
            <person name="Barbeau K."/>
            <person name="Gaasterland T."/>
            <person name="Ferriera S."/>
            <person name="Johnson J."/>
            <person name="Kravitz S."/>
            <person name="Beeson K."/>
            <person name="Sutton G."/>
            <person name="Rogers Y.-H."/>
            <person name="Friedman R."/>
            <person name="Frazier M."/>
            <person name="Venter J.C."/>
        </authorList>
    </citation>
    <scope>NUCLEOTIDE SEQUENCE [LARGE SCALE GENOMIC DNA]</scope>
    <source>
        <strain evidence="1 2">ATCC 23134</strain>
    </source>
</reference>
<dbReference type="RefSeq" id="WP_002692829.1">
    <property type="nucleotide sequence ID" value="NZ_AAWS01000001.1"/>
</dbReference>
<gene>
    <name evidence="1" type="ORF">M23134_01995</name>
</gene>
<dbReference type="OrthoDB" id="979415at2"/>
<evidence type="ECO:0000313" key="1">
    <source>
        <dbReference type="EMBL" id="EAY31966.1"/>
    </source>
</evidence>
<accession>A1ZCG4</accession>
<name>A1ZCG4_MICM2</name>
<organism evidence="1 2">
    <name type="scientific">Microscilla marina ATCC 23134</name>
    <dbReference type="NCBI Taxonomy" id="313606"/>
    <lineage>
        <taxon>Bacteria</taxon>
        <taxon>Pseudomonadati</taxon>
        <taxon>Bacteroidota</taxon>
        <taxon>Cytophagia</taxon>
        <taxon>Cytophagales</taxon>
        <taxon>Microscillaceae</taxon>
        <taxon>Microscilla</taxon>
    </lineage>
</organism>
<keyword evidence="2" id="KW-1185">Reference proteome</keyword>